<dbReference type="EMBL" id="JAEDAK010000027">
    <property type="protein sequence ID" value="MBH9579621.1"/>
    <property type="molecule type" value="Genomic_DNA"/>
</dbReference>
<feature type="signal peptide" evidence="10">
    <location>
        <begin position="1"/>
        <end position="20"/>
    </location>
</feature>
<evidence type="ECO:0000256" key="7">
    <source>
        <dbReference type="ARBA" id="ARBA00022927"/>
    </source>
</evidence>
<evidence type="ECO:0000313" key="13">
    <source>
        <dbReference type="Proteomes" id="UP000613266"/>
    </source>
</evidence>
<accession>A0A931J4T3</accession>
<dbReference type="InterPro" id="IPR037682">
    <property type="entry name" value="TonB_C"/>
</dbReference>
<dbReference type="GO" id="GO:0015031">
    <property type="term" value="P:protein transport"/>
    <property type="evidence" value="ECO:0007669"/>
    <property type="project" value="UniProtKB-KW"/>
</dbReference>
<dbReference type="Proteomes" id="UP000613266">
    <property type="component" value="Unassembled WGS sequence"/>
</dbReference>
<keyword evidence="8" id="KW-1133">Transmembrane helix</keyword>
<protein>
    <submittedName>
        <fullName evidence="12">Energy transducer TonB</fullName>
    </submittedName>
</protein>
<keyword evidence="4" id="KW-1003">Cell membrane</keyword>
<keyword evidence="7" id="KW-0653">Protein transport</keyword>
<reference evidence="12" key="1">
    <citation type="submission" date="2020-12" db="EMBL/GenBank/DDBJ databases">
        <title>The genome sequence of Inhella sp. 1Y17.</title>
        <authorList>
            <person name="Liu Y."/>
        </authorList>
    </citation>
    <scope>NUCLEOTIDE SEQUENCE</scope>
    <source>
        <strain evidence="12">1Y17</strain>
    </source>
</reference>
<dbReference type="AlphaFoldDB" id="A0A931J4T3"/>
<dbReference type="SUPFAM" id="SSF74653">
    <property type="entry name" value="TolA/TonB C-terminal domain"/>
    <property type="match status" value="1"/>
</dbReference>
<evidence type="ECO:0000259" key="11">
    <source>
        <dbReference type="PROSITE" id="PS52015"/>
    </source>
</evidence>
<evidence type="ECO:0000256" key="10">
    <source>
        <dbReference type="SAM" id="SignalP"/>
    </source>
</evidence>
<evidence type="ECO:0000256" key="1">
    <source>
        <dbReference type="ARBA" id="ARBA00004383"/>
    </source>
</evidence>
<dbReference type="GO" id="GO:0005886">
    <property type="term" value="C:plasma membrane"/>
    <property type="evidence" value="ECO:0007669"/>
    <property type="project" value="UniProtKB-SubCell"/>
</dbReference>
<name>A0A931J4T3_9BURK</name>
<dbReference type="RefSeq" id="WP_198113569.1">
    <property type="nucleotide sequence ID" value="NZ_JAEDAK010000027.1"/>
</dbReference>
<evidence type="ECO:0000256" key="3">
    <source>
        <dbReference type="ARBA" id="ARBA00022448"/>
    </source>
</evidence>
<evidence type="ECO:0000256" key="4">
    <source>
        <dbReference type="ARBA" id="ARBA00022475"/>
    </source>
</evidence>
<organism evidence="12 13">
    <name type="scientific">Inhella proteolytica</name>
    <dbReference type="NCBI Taxonomy" id="2795029"/>
    <lineage>
        <taxon>Bacteria</taxon>
        <taxon>Pseudomonadati</taxon>
        <taxon>Pseudomonadota</taxon>
        <taxon>Betaproteobacteria</taxon>
        <taxon>Burkholderiales</taxon>
        <taxon>Sphaerotilaceae</taxon>
        <taxon>Inhella</taxon>
    </lineage>
</organism>
<dbReference type="Pfam" id="PF03544">
    <property type="entry name" value="TonB_C"/>
    <property type="match status" value="1"/>
</dbReference>
<evidence type="ECO:0000256" key="8">
    <source>
        <dbReference type="ARBA" id="ARBA00022989"/>
    </source>
</evidence>
<keyword evidence="3" id="KW-0813">Transport</keyword>
<evidence type="ECO:0000256" key="5">
    <source>
        <dbReference type="ARBA" id="ARBA00022519"/>
    </source>
</evidence>
<gene>
    <name evidence="12" type="ORF">I7X39_22225</name>
</gene>
<comment type="subcellular location">
    <subcellularLocation>
        <location evidence="1">Cell inner membrane</location>
        <topology evidence="1">Single-pass membrane protein</topology>
        <orientation evidence="1">Periplasmic side</orientation>
    </subcellularLocation>
</comment>
<evidence type="ECO:0000313" key="12">
    <source>
        <dbReference type="EMBL" id="MBH9579621.1"/>
    </source>
</evidence>
<comment type="similarity">
    <text evidence="2">Belongs to the TonB family.</text>
</comment>
<keyword evidence="13" id="KW-1185">Reference proteome</keyword>
<proteinExistence type="inferred from homology"/>
<keyword evidence="5" id="KW-0997">Cell inner membrane</keyword>
<sequence length="104" mass="11464">MFLRALLVLSLSLSATLAVASPKVLKKVPPEFPAEAARKNVNAGSVRAKLTIANDGKVADVEIVEAEPKRVFDRAAIEALKEWRFEPAGDKQIHEVKLVFRNEE</sequence>
<comment type="caution">
    <text evidence="12">The sequence shown here is derived from an EMBL/GenBank/DDBJ whole genome shotgun (WGS) entry which is preliminary data.</text>
</comment>
<dbReference type="NCBIfam" id="TIGR01352">
    <property type="entry name" value="tonB_Cterm"/>
    <property type="match status" value="1"/>
</dbReference>
<dbReference type="PANTHER" id="PTHR33446">
    <property type="entry name" value="PROTEIN TONB-RELATED"/>
    <property type="match status" value="1"/>
</dbReference>
<keyword evidence="6" id="KW-0812">Transmembrane</keyword>
<dbReference type="InterPro" id="IPR051045">
    <property type="entry name" value="TonB-dependent_transducer"/>
</dbReference>
<evidence type="ECO:0000256" key="2">
    <source>
        <dbReference type="ARBA" id="ARBA00006555"/>
    </source>
</evidence>
<keyword evidence="9" id="KW-0472">Membrane</keyword>
<dbReference type="Gene3D" id="3.30.2420.10">
    <property type="entry name" value="TonB"/>
    <property type="match status" value="1"/>
</dbReference>
<evidence type="ECO:0000256" key="6">
    <source>
        <dbReference type="ARBA" id="ARBA00022692"/>
    </source>
</evidence>
<keyword evidence="10" id="KW-0732">Signal</keyword>
<feature type="domain" description="TonB C-terminal" evidence="11">
    <location>
        <begin position="17"/>
        <end position="104"/>
    </location>
</feature>
<evidence type="ECO:0000256" key="9">
    <source>
        <dbReference type="ARBA" id="ARBA00023136"/>
    </source>
</evidence>
<dbReference type="InterPro" id="IPR006260">
    <property type="entry name" value="TonB/TolA_C"/>
</dbReference>
<feature type="chain" id="PRO_5037612326" evidence="10">
    <location>
        <begin position="21"/>
        <end position="104"/>
    </location>
</feature>
<dbReference type="PROSITE" id="PS52015">
    <property type="entry name" value="TONB_CTD"/>
    <property type="match status" value="1"/>
</dbReference>
<dbReference type="GO" id="GO:0055085">
    <property type="term" value="P:transmembrane transport"/>
    <property type="evidence" value="ECO:0007669"/>
    <property type="project" value="InterPro"/>
</dbReference>